<reference evidence="1 2" key="1">
    <citation type="submission" date="2023-02" db="EMBL/GenBank/DDBJ databases">
        <title>LHISI_Scaffold_Assembly.</title>
        <authorList>
            <person name="Stuart O.P."/>
            <person name="Cleave R."/>
            <person name="Magrath M.J.L."/>
            <person name="Mikheyev A.S."/>
        </authorList>
    </citation>
    <scope>NUCLEOTIDE SEQUENCE [LARGE SCALE GENOMIC DNA]</scope>
    <source>
        <strain evidence="1">Daus_M_001</strain>
        <tissue evidence="1">Leg muscle</tissue>
    </source>
</reference>
<evidence type="ECO:0000313" key="1">
    <source>
        <dbReference type="EMBL" id="KAJ8890669.1"/>
    </source>
</evidence>
<dbReference type="EMBL" id="JARBHB010000003">
    <property type="protein sequence ID" value="KAJ8890669.1"/>
    <property type="molecule type" value="Genomic_DNA"/>
</dbReference>
<protein>
    <submittedName>
        <fullName evidence="1">Uncharacterized protein</fullName>
    </submittedName>
</protein>
<gene>
    <name evidence="1" type="ORF">PR048_010178</name>
</gene>
<sequence>MASLPAAQHSGEYFAACVANRTRDPFQGLGVANQRISMPTSEEKPRHFSSIHVPILCAVPRESCPFEVSWCLFTTVHSRCTQQEPITTAESRETGCIPTTHNEPTTDPLHTSSADLPDCRWTLDEADCLGQKRCVRNETRQAETLDRHVKLTDYRSSYFAHLANVTLTHKSFLKNCQGRTKPRDFISSSGIKAVQCWEWEAGYRADDISIFPGEILVAVNIEVLRADDGEESSIILHDSHMPKNGSDPAENQTRFAEGSKHGLYSTCMHEVMCLFSLGKTHATYTDNPVRVSKSLVAEDCSQNILRMKNNGIRHLEGIAILTIPGVEFKACLGLVNETEVSMEQRCNAGEGETGDLRESLPNSGIVRHDTNMQRSGSDPAGSRACAPSNCSICLGDEFNKASNRLTHLMPGCTKSFPDPISNDPSPETGSRSGMANCAPRWSCGHDRNTLLEPVARGRHDAQDLVDHHEVHRGNCLTCVECPIRLDSGRSSSSDAHLTASCDCRRAMVVGTSSAFWLSGTSSPVGVEAATDILPVVSLAYIMLPQPHYSSGRDLAMALEVTWATPRRMVCCHMSHVYRRLGIMVKDWHFDSPTVCSLGHATSGPTICEHPHQCSIPTGQRSSSHPTPAQERALKPRILCYGQSDPHIYLELKMLGIRFTADTIRDPYNSIRDVWQNVFANMAARHHTESLNAIHTRADASMSPLTWNDAEQLEADMGVFLPENNKNDNYVIVIS</sequence>
<organism evidence="1 2">
    <name type="scientific">Dryococelus australis</name>
    <dbReference type="NCBI Taxonomy" id="614101"/>
    <lineage>
        <taxon>Eukaryota</taxon>
        <taxon>Metazoa</taxon>
        <taxon>Ecdysozoa</taxon>
        <taxon>Arthropoda</taxon>
        <taxon>Hexapoda</taxon>
        <taxon>Insecta</taxon>
        <taxon>Pterygota</taxon>
        <taxon>Neoptera</taxon>
        <taxon>Polyneoptera</taxon>
        <taxon>Phasmatodea</taxon>
        <taxon>Verophasmatodea</taxon>
        <taxon>Anareolatae</taxon>
        <taxon>Phasmatidae</taxon>
        <taxon>Eurycanthinae</taxon>
        <taxon>Dryococelus</taxon>
    </lineage>
</organism>
<dbReference type="Proteomes" id="UP001159363">
    <property type="component" value="Chromosome 3"/>
</dbReference>
<comment type="caution">
    <text evidence="1">The sequence shown here is derived from an EMBL/GenBank/DDBJ whole genome shotgun (WGS) entry which is preliminary data.</text>
</comment>
<evidence type="ECO:0000313" key="2">
    <source>
        <dbReference type="Proteomes" id="UP001159363"/>
    </source>
</evidence>
<keyword evidence="2" id="KW-1185">Reference proteome</keyword>
<accession>A0ABQ9I200</accession>
<proteinExistence type="predicted"/>
<name>A0ABQ9I200_9NEOP</name>